<sequence length="495" mass="55431">MGMWKIQVTAMGQTYERTFEVKEYVLPKFKVSVTLPPYATKKGLEEDSLKGAIDVKYTYGKGVEGTANISLGFDRFKMIQLTRTKDLTVKGSSSFYFTKREIEDLFKQQYPWSQPQYLYSSRWYSLVVNATFEEKLTGRKASGESTISFFSSDVKLEFPSFNPNSFKPGLLFDAVLQVTQPDGSPLSPTRQQDMKVTIHRRFTYGEYESADAYTPKDGVIVIQIDVPSNATIVSLLAKYKDDINNKDEYGEQAYLNAEKALSPSSSYLQLQTSTPAVKLQTSTPAVKLLILTATNLYPSSKVITHFIECLCEKYTTGEMALIEPLENLEEHDFSLDSMFTEPKIVKKDTDLEVKMNSMFVVDGKVKKACKVLLEGDSGAGKTTLTKKLASDWAKGVLSGSSTFPEVELLLVLKCSEMKEGNQGGGIFQAIQEQLLPDEITVEERLVIFQYIKHNQGKVMVILDGFDEIPSQANSVKESLNKFFSVPLHSLHGLPN</sequence>
<proteinExistence type="predicted"/>
<dbReference type="AlphaFoldDB" id="A7STJ6"/>
<dbReference type="Gene3D" id="2.60.40.1940">
    <property type="match status" value="1"/>
</dbReference>
<protein>
    <recommendedName>
        <fullName evidence="1">NACHT domain-containing protein</fullName>
    </recommendedName>
</protein>
<dbReference type="Gene3D" id="3.40.50.300">
    <property type="entry name" value="P-loop containing nucleotide triphosphate hydrolases"/>
    <property type="match status" value="1"/>
</dbReference>
<dbReference type="STRING" id="45351.A7STJ6"/>
<dbReference type="InterPro" id="IPR040839">
    <property type="entry name" value="MG4"/>
</dbReference>
<dbReference type="PROSITE" id="PS50837">
    <property type="entry name" value="NACHT"/>
    <property type="match status" value="1"/>
</dbReference>
<organism evidence="2 3">
    <name type="scientific">Nematostella vectensis</name>
    <name type="common">Starlet sea anemone</name>
    <dbReference type="NCBI Taxonomy" id="45351"/>
    <lineage>
        <taxon>Eukaryota</taxon>
        <taxon>Metazoa</taxon>
        <taxon>Cnidaria</taxon>
        <taxon>Anthozoa</taxon>
        <taxon>Hexacorallia</taxon>
        <taxon>Actiniaria</taxon>
        <taxon>Edwardsiidae</taxon>
        <taxon>Nematostella</taxon>
    </lineage>
</organism>
<reference evidence="2 3" key="1">
    <citation type="journal article" date="2007" name="Science">
        <title>Sea anemone genome reveals ancestral eumetazoan gene repertoire and genomic organization.</title>
        <authorList>
            <person name="Putnam N.H."/>
            <person name="Srivastava M."/>
            <person name="Hellsten U."/>
            <person name="Dirks B."/>
            <person name="Chapman J."/>
            <person name="Salamov A."/>
            <person name="Terry A."/>
            <person name="Shapiro H."/>
            <person name="Lindquist E."/>
            <person name="Kapitonov V.V."/>
            <person name="Jurka J."/>
            <person name="Genikhovich G."/>
            <person name="Grigoriev I.V."/>
            <person name="Lucas S.M."/>
            <person name="Steele R.E."/>
            <person name="Finnerty J.R."/>
            <person name="Technau U."/>
            <person name="Martindale M.Q."/>
            <person name="Rokhsar D.S."/>
        </authorList>
    </citation>
    <scope>NUCLEOTIDE SEQUENCE [LARGE SCALE GENOMIC DNA]</scope>
    <source>
        <strain evidence="3">CH2 X CH6</strain>
    </source>
</reference>
<evidence type="ECO:0000313" key="2">
    <source>
        <dbReference type="EMBL" id="EDO32954.1"/>
    </source>
</evidence>
<dbReference type="EMBL" id="DS469797">
    <property type="protein sequence ID" value="EDO32954.1"/>
    <property type="molecule type" value="Genomic_DNA"/>
</dbReference>
<dbReference type="PANTHER" id="PTHR46844">
    <property type="entry name" value="SLR5058 PROTEIN"/>
    <property type="match status" value="1"/>
</dbReference>
<dbReference type="Proteomes" id="UP000001593">
    <property type="component" value="Unassembled WGS sequence"/>
</dbReference>
<dbReference type="Gene3D" id="2.60.40.10">
    <property type="entry name" value="Immunoglobulins"/>
    <property type="match status" value="1"/>
</dbReference>
<dbReference type="eggNOG" id="KOG1366">
    <property type="taxonomic scope" value="Eukaryota"/>
</dbReference>
<dbReference type="Pfam" id="PF05729">
    <property type="entry name" value="NACHT"/>
    <property type="match status" value="1"/>
</dbReference>
<dbReference type="InterPro" id="IPR007111">
    <property type="entry name" value="NACHT_NTPase"/>
</dbReference>
<accession>A7STJ6</accession>
<evidence type="ECO:0000313" key="3">
    <source>
        <dbReference type="Proteomes" id="UP000001593"/>
    </source>
</evidence>
<dbReference type="HOGENOM" id="CLU_551314_0_0_1"/>
<dbReference type="Pfam" id="PF17791">
    <property type="entry name" value="MG3"/>
    <property type="match status" value="1"/>
</dbReference>
<keyword evidence="3" id="KW-1185">Reference proteome</keyword>
<dbReference type="Pfam" id="PF17789">
    <property type="entry name" value="MG4"/>
    <property type="match status" value="1"/>
</dbReference>
<dbReference type="InterPro" id="IPR025662">
    <property type="entry name" value="Sigma_54_int_dom_ATP-bd_1"/>
</dbReference>
<dbReference type="InterPro" id="IPR013783">
    <property type="entry name" value="Ig-like_fold"/>
</dbReference>
<gene>
    <name evidence="2" type="ORF">NEMVEDRAFT_v1g217272</name>
</gene>
<dbReference type="PANTHER" id="PTHR46844:SF1">
    <property type="entry name" value="SLR5058 PROTEIN"/>
    <property type="match status" value="1"/>
</dbReference>
<feature type="domain" description="NACHT" evidence="1">
    <location>
        <begin position="369"/>
        <end position="495"/>
    </location>
</feature>
<name>A7STJ6_NEMVE</name>
<dbReference type="MEROPS" id="I39.007"/>
<dbReference type="SUPFAM" id="SSF52540">
    <property type="entry name" value="P-loop containing nucleoside triphosphate hydrolases"/>
    <property type="match status" value="1"/>
</dbReference>
<dbReference type="InParanoid" id="A7STJ6"/>
<dbReference type="PROSITE" id="PS00675">
    <property type="entry name" value="SIGMA54_INTERACT_1"/>
    <property type="match status" value="1"/>
</dbReference>
<dbReference type="PhylomeDB" id="A7STJ6"/>
<dbReference type="InterPro" id="IPR027417">
    <property type="entry name" value="P-loop_NTPase"/>
</dbReference>
<evidence type="ECO:0000259" key="1">
    <source>
        <dbReference type="PROSITE" id="PS50837"/>
    </source>
</evidence>
<dbReference type="InterPro" id="IPR041555">
    <property type="entry name" value="MG3"/>
</dbReference>